<dbReference type="SUPFAM" id="SSF69318">
    <property type="entry name" value="Integrin alpha N-terminal domain"/>
    <property type="match status" value="1"/>
</dbReference>
<dbReference type="InterPro" id="IPR028994">
    <property type="entry name" value="Integrin_alpha_N"/>
</dbReference>
<dbReference type="GO" id="GO:0007160">
    <property type="term" value="P:cell-matrix adhesion"/>
    <property type="evidence" value="ECO:0007669"/>
    <property type="project" value="TreeGrafter"/>
</dbReference>
<dbReference type="OrthoDB" id="5317514at2759"/>
<organism evidence="11 12">
    <name type="scientific">Liparis tanakae</name>
    <name type="common">Tanaka's snailfish</name>
    <dbReference type="NCBI Taxonomy" id="230148"/>
    <lineage>
        <taxon>Eukaryota</taxon>
        <taxon>Metazoa</taxon>
        <taxon>Chordata</taxon>
        <taxon>Craniata</taxon>
        <taxon>Vertebrata</taxon>
        <taxon>Euteleostomi</taxon>
        <taxon>Actinopterygii</taxon>
        <taxon>Neopterygii</taxon>
        <taxon>Teleostei</taxon>
        <taxon>Neoteleostei</taxon>
        <taxon>Acanthomorphata</taxon>
        <taxon>Eupercaria</taxon>
        <taxon>Perciformes</taxon>
        <taxon>Cottioidei</taxon>
        <taxon>Cottales</taxon>
        <taxon>Liparidae</taxon>
        <taxon>Liparis</taxon>
    </lineage>
</organism>
<protein>
    <submittedName>
        <fullName evidence="11">Integrin alpha-9</fullName>
    </submittedName>
</protein>
<feature type="domain" description="Integrin alpha first immunoglubulin-like" evidence="10">
    <location>
        <begin position="67"/>
        <end position="116"/>
    </location>
</feature>
<dbReference type="PANTHER" id="PTHR23220:SF69">
    <property type="entry name" value="INTEGRIN ALPHA-9"/>
    <property type="match status" value="1"/>
</dbReference>
<keyword evidence="4 9" id="KW-0401">Integrin</keyword>
<comment type="similarity">
    <text evidence="2 9">Belongs to the integrin alpha chain family.</text>
</comment>
<dbReference type="GO" id="GO:0007229">
    <property type="term" value="P:integrin-mediated signaling pathway"/>
    <property type="evidence" value="ECO:0007669"/>
    <property type="project" value="UniProtKB-KW"/>
</dbReference>
<evidence type="ECO:0000256" key="2">
    <source>
        <dbReference type="ARBA" id="ARBA00008054"/>
    </source>
</evidence>
<proteinExistence type="inferred from homology"/>
<evidence type="ECO:0000313" key="11">
    <source>
        <dbReference type="EMBL" id="TNN61773.1"/>
    </source>
</evidence>
<dbReference type="InterPro" id="IPR013519">
    <property type="entry name" value="Int_alpha_beta-p"/>
</dbReference>
<evidence type="ECO:0000256" key="7">
    <source>
        <dbReference type="ARBA" id="ARBA00023180"/>
    </source>
</evidence>
<dbReference type="SUPFAM" id="SSF69179">
    <property type="entry name" value="Integrin domains"/>
    <property type="match status" value="1"/>
</dbReference>
<keyword evidence="6 9" id="KW-0675">Receptor</keyword>
<dbReference type="Gene3D" id="2.130.10.130">
    <property type="entry name" value="Integrin alpha, N-terminal"/>
    <property type="match status" value="1"/>
</dbReference>
<dbReference type="InterPro" id="IPR032695">
    <property type="entry name" value="Integrin_dom_sf"/>
</dbReference>
<feature type="repeat" description="FG-GAP" evidence="8">
    <location>
        <begin position="20"/>
        <end position="82"/>
    </location>
</feature>
<evidence type="ECO:0000256" key="1">
    <source>
        <dbReference type="ARBA" id="ARBA00004479"/>
    </source>
</evidence>
<evidence type="ECO:0000256" key="6">
    <source>
        <dbReference type="ARBA" id="ARBA00023170"/>
    </source>
</evidence>
<dbReference type="Proteomes" id="UP000314294">
    <property type="component" value="Unassembled WGS sequence"/>
</dbReference>
<evidence type="ECO:0000256" key="3">
    <source>
        <dbReference type="ARBA" id="ARBA00022889"/>
    </source>
</evidence>
<evidence type="ECO:0000256" key="4">
    <source>
        <dbReference type="ARBA" id="ARBA00023037"/>
    </source>
</evidence>
<dbReference type="Pfam" id="PF08441">
    <property type="entry name" value="Integrin_A_Ig_1"/>
    <property type="match status" value="1"/>
</dbReference>
<comment type="subcellular location">
    <subcellularLocation>
        <location evidence="1 9">Membrane</location>
        <topology evidence="1 9">Single-pass type I membrane protein</topology>
    </subcellularLocation>
</comment>
<evidence type="ECO:0000313" key="12">
    <source>
        <dbReference type="Proteomes" id="UP000314294"/>
    </source>
</evidence>
<dbReference type="GO" id="GO:0009897">
    <property type="term" value="C:external side of plasma membrane"/>
    <property type="evidence" value="ECO:0007669"/>
    <property type="project" value="TreeGrafter"/>
</dbReference>
<dbReference type="Gene3D" id="2.60.40.1460">
    <property type="entry name" value="Integrin domains. Chain A, domain 2"/>
    <property type="match status" value="1"/>
</dbReference>
<dbReference type="PANTHER" id="PTHR23220">
    <property type="entry name" value="INTEGRIN ALPHA"/>
    <property type="match status" value="1"/>
</dbReference>
<reference evidence="11 12" key="1">
    <citation type="submission" date="2019-03" db="EMBL/GenBank/DDBJ databases">
        <title>First draft genome of Liparis tanakae, snailfish: a comprehensive survey of snailfish specific genes.</title>
        <authorList>
            <person name="Kim W."/>
            <person name="Song I."/>
            <person name="Jeong J.-H."/>
            <person name="Kim D."/>
            <person name="Kim S."/>
            <person name="Ryu S."/>
            <person name="Song J.Y."/>
            <person name="Lee S.K."/>
        </authorList>
    </citation>
    <scope>NUCLEOTIDE SEQUENCE [LARGE SCALE GENOMIC DNA]</scope>
    <source>
        <tissue evidence="11">Muscle</tissue>
    </source>
</reference>
<name>A0A4Z2H9R9_9TELE</name>
<dbReference type="GO" id="GO:0098609">
    <property type="term" value="P:cell-cell adhesion"/>
    <property type="evidence" value="ECO:0007669"/>
    <property type="project" value="TreeGrafter"/>
</dbReference>
<keyword evidence="3 9" id="KW-0130">Cell adhesion</keyword>
<sequence length="122" mass="13545">MFFLSRVGSHVTRDWCRLLQKLSGRSVNPGLQMFGQSISGNVDMDGNGYADVTIGAFMSDSVVMLRTRPVITVDVSIFLPVSINISMPQCHEGQQNLNCFNVTVCMRFRGRQLPGQISEDKS</sequence>
<evidence type="ECO:0000259" key="10">
    <source>
        <dbReference type="Pfam" id="PF08441"/>
    </source>
</evidence>
<dbReference type="EMBL" id="SRLO01000308">
    <property type="protein sequence ID" value="TNN61773.1"/>
    <property type="molecule type" value="Genomic_DNA"/>
</dbReference>
<comment type="caution">
    <text evidence="11">The sequence shown here is derived from an EMBL/GenBank/DDBJ whole genome shotgun (WGS) entry which is preliminary data.</text>
</comment>
<dbReference type="InterPro" id="IPR000413">
    <property type="entry name" value="Integrin_alpha"/>
</dbReference>
<dbReference type="AlphaFoldDB" id="A0A4Z2H9R9"/>
<dbReference type="PROSITE" id="PS51470">
    <property type="entry name" value="FG_GAP"/>
    <property type="match status" value="1"/>
</dbReference>
<evidence type="ECO:0000256" key="8">
    <source>
        <dbReference type="PROSITE-ProRule" id="PRU00803"/>
    </source>
</evidence>
<keyword evidence="5" id="KW-0472">Membrane</keyword>
<dbReference type="GO" id="GO:0008305">
    <property type="term" value="C:integrin complex"/>
    <property type="evidence" value="ECO:0007669"/>
    <property type="project" value="InterPro"/>
</dbReference>
<keyword evidence="7" id="KW-0325">Glycoprotein</keyword>
<dbReference type="InterPro" id="IPR013649">
    <property type="entry name" value="Integrin_alpha_Ig-like_1"/>
</dbReference>
<dbReference type="GO" id="GO:0005178">
    <property type="term" value="F:integrin binding"/>
    <property type="evidence" value="ECO:0007669"/>
    <property type="project" value="TreeGrafter"/>
</dbReference>
<gene>
    <name evidence="11" type="primary">ITGA9_3</name>
    <name evidence="11" type="ORF">EYF80_027995</name>
</gene>
<evidence type="ECO:0000256" key="9">
    <source>
        <dbReference type="RuleBase" id="RU003762"/>
    </source>
</evidence>
<dbReference type="PRINTS" id="PR01185">
    <property type="entry name" value="INTEGRINA"/>
</dbReference>
<accession>A0A4Z2H9R9</accession>
<dbReference type="GO" id="GO:0033627">
    <property type="term" value="P:cell adhesion mediated by integrin"/>
    <property type="evidence" value="ECO:0007669"/>
    <property type="project" value="TreeGrafter"/>
</dbReference>
<keyword evidence="12" id="KW-1185">Reference proteome</keyword>
<evidence type="ECO:0000256" key="5">
    <source>
        <dbReference type="ARBA" id="ARBA00023136"/>
    </source>
</evidence>